<accession>A0A0A8ZPT2</accession>
<organism evidence="2">
    <name type="scientific">Arundo donax</name>
    <name type="common">Giant reed</name>
    <name type="synonym">Donax arundinaceus</name>
    <dbReference type="NCBI Taxonomy" id="35708"/>
    <lineage>
        <taxon>Eukaryota</taxon>
        <taxon>Viridiplantae</taxon>
        <taxon>Streptophyta</taxon>
        <taxon>Embryophyta</taxon>
        <taxon>Tracheophyta</taxon>
        <taxon>Spermatophyta</taxon>
        <taxon>Magnoliopsida</taxon>
        <taxon>Liliopsida</taxon>
        <taxon>Poales</taxon>
        <taxon>Poaceae</taxon>
        <taxon>PACMAD clade</taxon>
        <taxon>Arundinoideae</taxon>
        <taxon>Arundineae</taxon>
        <taxon>Arundo</taxon>
    </lineage>
</organism>
<dbReference type="EMBL" id="GBRH01259135">
    <property type="protein sequence ID" value="JAD38760.1"/>
    <property type="molecule type" value="Transcribed_RNA"/>
</dbReference>
<reference evidence="2" key="2">
    <citation type="journal article" date="2015" name="Data Brief">
        <title>Shoot transcriptome of the giant reed, Arundo donax.</title>
        <authorList>
            <person name="Barrero R.A."/>
            <person name="Guerrero F.D."/>
            <person name="Moolhuijzen P."/>
            <person name="Goolsby J.A."/>
            <person name="Tidwell J."/>
            <person name="Bellgard S.E."/>
            <person name="Bellgard M.I."/>
        </authorList>
    </citation>
    <scope>NUCLEOTIDE SEQUENCE</scope>
    <source>
        <tissue evidence="2">Shoot tissue taken approximately 20 cm above the soil surface</tissue>
    </source>
</reference>
<feature type="chain" id="PRO_5002042421" evidence="1">
    <location>
        <begin position="21"/>
        <end position="73"/>
    </location>
</feature>
<sequence>MAESIRSFLWSFSGCITVRAFLAPPEMVCTGGGGCWPATDRSEKHCCCPEAHPRCQHTHADCSFWGSSPEGLF</sequence>
<feature type="signal peptide" evidence="1">
    <location>
        <begin position="1"/>
        <end position="20"/>
    </location>
</feature>
<evidence type="ECO:0000313" key="2">
    <source>
        <dbReference type="EMBL" id="JAD38760.1"/>
    </source>
</evidence>
<dbReference type="AlphaFoldDB" id="A0A0A8ZPT2"/>
<protein>
    <submittedName>
        <fullName evidence="2">HMA3</fullName>
    </submittedName>
</protein>
<reference evidence="2" key="1">
    <citation type="submission" date="2014-09" db="EMBL/GenBank/DDBJ databases">
        <authorList>
            <person name="Magalhaes I.L.F."/>
            <person name="Oliveira U."/>
            <person name="Santos F.R."/>
            <person name="Vidigal T.H.D.A."/>
            <person name="Brescovit A.D."/>
            <person name="Santos A.J."/>
        </authorList>
    </citation>
    <scope>NUCLEOTIDE SEQUENCE</scope>
    <source>
        <tissue evidence="2">Shoot tissue taken approximately 20 cm above the soil surface</tissue>
    </source>
</reference>
<evidence type="ECO:0000256" key="1">
    <source>
        <dbReference type="SAM" id="SignalP"/>
    </source>
</evidence>
<keyword evidence="1" id="KW-0732">Signal</keyword>
<proteinExistence type="predicted"/>
<name>A0A0A8ZPT2_ARUDO</name>